<dbReference type="GO" id="GO:0008233">
    <property type="term" value="F:peptidase activity"/>
    <property type="evidence" value="ECO:0007669"/>
    <property type="project" value="UniProtKB-KW"/>
</dbReference>
<reference evidence="3 4" key="1">
    <citation type="submission" date="2020-08" db="EMBL/GenBank/DDBJ databases">
        <title>Genomic Encyclopedia of Type Strains, Phase IV (KMG-IV): sequencing the most valuable type-strain genomes for metagenomic binning, comparative biology and taxonomic classification.</title>
        <authorList>
            <person name="Goeker M."/>
        </authorList>
    </citation>
    <scope>NUCLEOTIDE SEQUENCE [LARGE SCALE GENOMIC DNA]</scope>
    <source>
        <strain evidence="3 4">DSM 19371</strain>
    </source>
</reference>
<feature type="domain" description="DJ-1/PfpI" evidence="2">
    <location>
        <begin position="47"/>
        <end position="211"/>
    </location>
</feature>
<dbReference type="InterPro" id="IPR002818">
    <property type="entry name" value="DJ-1/PfpI"/>
</dbReference>
<dbReference type="EMBL" id="JACIEU010000015">
    <property type="protein sequence ID" value="MBB4149911.1"/>
    <property type="molecule type" value="Genomic_DNA"/>
</dbReference>
<protein>
    <submittedName>
        <fullName evidence="3">Putative intracellular protease/amidase</fullName>
    </submittedName>
</protein>
<dbReference type="InterPro" id="IPR029062">
    <property type="entry name" value="Class_I_gatase-like"/>
</dbReference>
<dbReference type="GO" id="GO:0006508">
    <property type="term" value="P:proteolysis"/>
    <property type="evidence" value="ECO:0007669"/>
    <property type="project" value="UniProtKB-KW"/>
</dbReference>
<evidence type="ECO:0000259" key="2">
    <source>
        <dbReference type="Pfam" id="PF01965"/>
    </source>
</evidence>
<evidence type="ECO:0000256" key="1">
    <source>
        <dbReference type="SAM" id="SignalP"/>
    </source>
</evidence>
<dbReference type="InterPro" id="IPR052158">
    <property type="entry name" value="INH-QAR"/>
</dbReference>
<keyword evidence="4" id="KW-1185">Reference proteome</keyword>
<accession>A0A7W6LSV8</accession>
<dbReference type="RefSeq" id="WP_188083388.1">
    <property type="nucleotide sequence ID" value="NZ_JACIEU010000015.1"/>
</dbReference>
<organism evidence="3 4">
    <name type="scientific">Sphingobium scionense</name>
    <dbReference type="NCBI Taxonomy" id="1404341"/>
    <lineage>
        <taxon>Bacteria</taxon>
        <taxon>Pseudomonadati</taxon>
        <taxon>Pseudomonadota</taxon>
        <taxon>Alphaproteobacteria</taxon>
        <taxon>Sphingomonadales</taxon>
        <taxon>Sphingomonadaceae</taxon>
        <taxon>Sphingobium</taxon>
    </lineage>
</organism>
<proteinExistence type="predicted"/>
<keyword evidence="3" id="KW-0378">Hydrolase</keyword>
<dbReference type="PANTHER" id="PTHR43130">
    <property type="entry name" value="ARAC-FAMILY TRANSCRIPTIONAL REGULATOR"/>
    <property type="match status" value="1"/>
</dbReference>
<dbReference type="Pfam" id="PF01965">
    <property type="entry name" value="DJ-1_PfpI"/>
    <property type="match status" value="1"/>
</dbReference>
<dbReference type="CDD" id="cd03139">
    <property type="entry name" value="GATase1_PfpI_2"/>
    <property type="match status" value="1"/>
</dbReference>
<keyword evidence="3" id="KW-0645">Protease</keyword>
<dbReference type="SUPFAM" id="SSF52317">
    <property type="entry name" value="Class I glutamine amidotransferase-like"/>
    <property type="match status" value="1"/>
</dbReference>
<dbReference type="InterPro" id="IPR006311">
    <property type="entry name" value="TAT_signal"/>
</dbReference>
<feature type="chain" id="PRO_5030796615" evidence="1">
    <location>
        <begin position="24"/>
        <end position="259"/>
    </location>
</feature>
<dbReference type="Proteomes" id="UP000590524">
    <property type="component" value="Unassembled WGS sequence"/>
</dbReference>
<evidence type="ECO:0000313" key="3">
    <source>
        <dbReference type="EMBL" id="MBB4149911.1"/>
    </source>
</evidence>
<evidence type="ECO:0000313" key="4">
    <source>
        <dbReference type="Proteomes" id="UP000590524"/>
    </source>
</evidence>
<dbReference type="PROSITE" id="PS51318">
    <property type="entry name" value="TAT"/>
    <property type="match status" value="1"/>
</dbReference>
<comment type="caution">
    <text evidence="3">The sequence shown here is derived from an EMBL/GenBank/DDBJ whole genome shotgun (WGS) entry which is preliminary data.</text>
</comment>
<keyword evidence="1" id="KW-0732">Signal</keyword>
<dbReference type="Gene3D" id="3.40.50.880">
    <property type="match status" value="1"/>
</dbReference>
<sequence>MSDQPKADVARRNFLLTAGIALAATGTTASAQLSVQPPVPPSGPKKKLGMVLFEGFELLDVFGPLEMFGMLKDRVEIVMIADKAGPVRSAAGPQTIADHGFVDAPRLDIVMIPGGLGTRREVNNPDFLAAVRTLAQDTPQVATICTGSGLLAKTGLIDGVKATSNKMAWAWATAQGAKVAWIPHARWVEDGKYISSSGISAGTDMALGLIAKLYGKEMARWVANRTEYRWQEDASDDPFAKLNGLAHGKREVGSQPSLG</sequence>
<dbReference type="AlphaFoldDB" id="A0A7W6LSV8"/>
<feature type="signal peptide" evidence="1">
    <location>
        <begin position="1"/>
        <end position="23"/>
    </location>
</feature>
<dbReference type="PANTHER" id="PTHR43130:SF15">
    <property type="entry name" value="THIJ_PFPI FAMILY PROTEIN (AFU_ORTHOLOGUE AFUA_5G14240)"/>
    <property type="match status" value="1"/>
</dbReference>
<name>A0A7W6LSV8_9SPHN</name>
<gene>
    <name evidence="3" type="ORF">GGQ90_003705</name>
</gene>